<proteinExistence type="predicted"/>
<evidence type="ECO:0000256" key="3">
    <source>
        <dbReference type="ARBA" id="ARBA00022723"/>
    </source>
</evidence>
<dbReference type="Proteomes" id="UP001358417">
    <property type="component" value="Unassembled WGS sequence"/>
</dbReference>
<dbReference type="AlphaFoldDB" id="A0AAV9NDE2"/>
<name>A0AAV9NDE2_9EURO</name>
<keyword evidence="3" id="KW-0479">Metal-binding</keyword>
<comment type="cofactor">
    <cofactor evidence="1">
        <name>heme b</name>
        <dbReference type="ChEBI" id="CHEBI:60344"/>
    </cofactor>
</comment>
<gene>
    <name evidence="6" type="ORF">LTR84_012909</name>
</gene>
<evidence type="ECO:0000313" key="7">
    <source>
        <dbReference type="Proteomes" id="UP001358417"/>
    </source>
</evidence>
<dbReference type="InterPro" id="IPR025702">
    <property type="entry name" value="OXD"/>
</dbReference>
<evidence type="ECO:0000256" key="5">
    <source>
        <dbReference type="ARBA" id="ARBA00023239"/>
    </source>
</evidence>
<dbReference type="GO" id="GO:0046872">
    <property type="term" value="F:metal ion binding"/>
    <property type="evidence" value="ECO:0007669"/>
    <property type="project" value="UniProtKB-KW"/>
</dbReference>
<keyword evidence="7" id="KW-1185">Reference proteome</keyword>
<protein>
    <recommendedName>
        <fullName evidence="8">Phenylacetaldoxime dehydratase</fullName>
    </recommendedName>
</protein>
<organism evidence="6 7">
    <name type="scientific">Exophiala bonariae</name>
    <dbReference type="NCBI Taxonomy" id="1690606"/>
    <lineage>
        <taxon>Eukaryota</taxon>
        <taxon>Fungi</taxon>
        <taxon>Dikarya</taxon>
        <taxon>Ascomycota</taxon>
        <taxon>Pezizomycotina</taxon>
        <taxon>Eurotiomycetes</taxon>
        <taxon>Chaetothyriomycetidae</taxon>
        <taxon>Chaetothyriales</taxon>
        <taxon>Herpotrichiellaceae</taxon>
        <taxon>Exophiala</taxon>
    </lineage>
</organism>
<reference evidence="6 7" key="1">
    <citation type="submission" date="2023-08" db="EMBL/GenBank/DDBJ databases">
        <title>Black Yeasts Isolated from many extreme environments.</title>
        <authorList>
            <person name="Coleine C."/>
            <person name="Stajich J.E."/>
            <person name="Selbmann L."/>
        </authorList>
    </citation>
    <scope>NUCLEOTIDE SEQUENCE [LARGE SCALE GENOMIC DNA]</scope>
    <source>
        <strain evidence="6 7">CCFEE 5792</strain>
    </source>
</reference>
<keyword evidence="2" id="KW-0349">Heme</keyword>
<dbReference type="RefSeq" id="XP_064707591.1">
    <property type="nucleotide sequence ID" value="XM_064856415.1"/>
</dbReference>
<evidence type="ECO:0000313" key="6">
    <source>
        <dbReference type="EMBL" id="KAK5055160.1"/>
    </source>
</evidence>
<evidence type="ECO:0008006" key="8">
    <source>
        <dbReference type="Google" id="ProtNLM"/>
    </source>
</evidence>
<dbReference type="Pfam" id="PF13816">
    <property type="entry name" value="Dehydratase_hem"/>
    <property type="match status" value="1"/>
</dbReference>
<comment type="caution">
    <text evidence="6">The sequence shown here is derived from an EMBL/GenBank/DDBJ whole genome shotgun (WGS) entry which is preliminary data.</text>
</comment>
<keyword evidence="5" id="KW-0456">Lyase</keyword>
<evidence type="ECO:0000256" key="2">
    <source>
        <dbReference type="ARBA" id="ARBA00022617"/>
    </source>
</evidence>
<evidence type="ECO:0000256" key="4">
    <source>
        <dbReference type="ARBA" id="ARBA00023004"/>
    </source>
</evidence>
<dbReference type="GO" id="GO:0016829">
    <property type="term" value="F:lyase activity"/>
    <property type="evidence" value="ECO:0007669"/>
    <property type="project" value="UniProtKB-KW"/>
</dbReference>
<accession>A0AAV9NDE2</accession>
<sequence>MVWLANLEAENLLFTYALFGVQHDELTDKKKKTILELFRLLSSSADRVDHLQDESHESPRKSSQSTTFVAYWKDTGIYQRWRESDAYKNFWDSLPDDAGVWREVMTVPKSRYMFAANQYQTSGLATMLGLKESSDEGYWGVYRHRLHETPDQYTDPGDTFTTSLVTTTKVKPGTEKKVINLENLFLSTIRPGRVKLTKIPDNLCFCREGQRQPHFDKAELESWLENLAPYAQSWMNHLNTARNKNGVVSFTMHVGHENSNPSEKKDINPSEDLSLPTEAVAEANQLMYFLDLAHFEQAGRSFKDHVKLRQKTFELYGPDGKHSNGKLSLFVELCVLKSGDLEAEYIGCKEGTGLMFLQDL</sequence>
<evidence type="ECO:0000256" key="1">
    <source>
        <dbReference type="ARBA" id="ARBA00001970"/>
    </source>
</evidence>
<dbReference type="GeneID" id="89981046"/>
<dbReference type="EMBL" id="JAVRRD010000009">
    <property type="protein sequence ID" value="KAK5055160.1"/>
    <property type="molecule type" value="Genomic_DNA"/>
</dbReference>
<keyword evidence="4" id="KW-0408">Iron</keyword>